<gene>
    <name evidence="1" type="ordered locus">SVI_3776</name>
</gene>
<sequence length="154" mass="16724">MIAVVLLQFAGGNMGEHQLHLGNHDQETENHPHIQFMAQVVSLESSFEQCTACSDSNHNRPEASCTSSDDGELLVSNLASHVSGKSEPEHNHKVSKTETQLFDLCLDCQCHGGHVTVMTSPVTDPSLLVDEPVVAKVTAYLPPEALPDYRPPIV</sequence>
<keyword evidence="2" id="KW-1185">Reference proteome</keyword>
<dbReference type="STRING" id="637905.SVI_3776"/>
<accession>D4ZCK2</accession>
<protein>
    <submittedName>
        <fullName evidence="1">Uncharacterized protein</fullName>
    </submittedName>
</protein>
<dbReference type="eggNOG" id="ENOG50321R5">
    <property type="taxonomic scope" value="Bacteria"/>
</dbReference>
<evidence type="ECO:0000313" key="1">
    <source>
        <dbReference type="EMBL" id="BAJ03747.1"/>
    </source>
</evidence>
<dbReference type="Proteomes" id="UP000002350">
    <property type="component" value="Chromosome"/>
</dbReference>
<proteinExistence type="predicted"/>
<evidence type="ECO:0000313" key="2">
    <source>
        <dbReference type="Proteomes" id="UP000002350"/>
    </source>
</evidence>
<reference evidence="2" key="1">
    <citation type="journal article" date="2010" name="Mol. Biosyst.">
        <title>Complete genome sequence and comparative analysis of Shewanella violacea, a psychrophilic and piezophilic bacterium from deep sea floor sediments.</title>
        <authorList>
            <person name="Aono E."/>
            <person name="Baba T."/>
            <person name="Ara T."/>
            <person name="Nishi T."/>
            <person name="Nakamichi T."/>
            <person name="Inamoto E."/>
            <person name="Toyonaga H."/>
            <person name="Hasegawa M."/>
            <person name="Takai Y."/>
            <person name="Okumura Y."/>
            <person name="Baba M."/>
            <person name="Tomita M."/>
            <person name="Kato C."/>
            <person name="Oshima T."/>
            <person name="Nakasone K."/>
            <person name="Mori H."/>
        </authorList>
    </citation>
    <scope>NUCLEOTIDE SEQUENCE [LARGE SCALE GENOMIC DNA]</scope>
    <source>
        <strain evidence="2">JCM 10179 / CIP 106290 / LMG 19151 / DSS12</strain>
    </source>
</reference>
<name>D4ZCK2_SHEVD</name>
<dbReference type="EMBL" id="AP011177">
    <property type="protein sequence ID" value="BAJ03747.1"/>
    <property type="molecule type" value="Genomic_DNA"/>
</dbReference>
<dbReference type="AlphaFoldDB" id="D4ZCK2"/>
<dbReference type="HOGENOM" id="CLU_120017_0_0_6"/>
<organism evidence="1 2">
    <name type="scientific">Shewanella violacea (strain JCM 10179 / CIP 106290 / LMG 19151 / DSS12)</name>
    <dbReference type="NCBI Taxonomy" id="637905"/>
    <lineage>
        <taxon>Bacteria</taxon>
        <taxon>Pseudomonadati</taxon>
        <taxon>Pseudomonadota</taxon>
        <taxon>Gammaproteobacteria</taxon>
        <taxon>Alteromonadales</taxon>
        <taxon>Shewanellaceae</taxon>
        <taxon>Shewanella</taxon>
    </lineage>
</organism>
<dbReference type="KEGG" id="svo:SVI_3776"/>
<dbReference type="RefSeq" id="WP_013053040.1">
    <property type="nucleotide sequence ID" value="NC_014012.1"/>
</dbReference>